<comment type="caution">
    <text evidence="2">The sequence shown here is derived from an EMBL/GenBank/DDBJ whole genome shotgun (WGS) entry which is preliminary data.</text>
</comment>
<reference evidence="2 3" key="1">
    <citation type="journal article" date="2023" name="Plants (Basel)">
        <title>Bridging the Gap: Combining Genomics and Transcriptomics Approaches to Understand Stylosanthes scabra, an Orphan Legume from the Brazilian Caatinga.</title>
        <authorList>
            <person name="Ferreira-Neto J.R.C."/>
            <person name="da Silva M.D."/>
            <person name="Binneck E."/>
            <person name="de Melo N.F."/>
            <person name="da Silva R.H."/>
            <person name="de Melo A.L.T.M."/>
            <person name="Pandolfi V."/>
            <person name="Bustamante F.O."/>
            <person name="Brasileiro-Vidal A.C."/>
            <person name="Benko-Iseppon A.M."/>
        </authorList>
    </citation>
    <scope>NUCLEOTIDE SEQUENCE [LARGE SCALE GENOMIC DNA]</scope>
    <source>
        <tissue evidence="2">Leaves</tissue>
    </source>
</reference>
<evidence type="ECO:0000313" key="3">
    <source>
        <dbReference type="Proteomes" id="UP001341840"/>
    </source>
</evidence>
<feature type="compositionally biased region" description="Basic and acidic residues" evidence="1">
    <location>
        <begin position="1"/>
        <end position="10"/>
    </location>
</feature>
<feature type="region of interest" description="Disordered" evidence="1">
    <location>
        <begin position="1"/>
        <end position="27"/>
    </location>
</feature>
<organism evidence="2 3">
    <name type="scientific">Stylosanthes scabra</name>
    <dbReference type="NCBI Taxonomy" id="79078"/>
    <lineage>
        <taxon>Eukaryota</taxon>
        <taxon>Viridiplantae</taxon>
        <taxon>Streptophyta</taxon>
        <taxon>Embryophyta</taxon>
        <taxon>Tracheophyta</taxon>
        <taxon>Spermatophyta</taxon>
        <taxon>Magnoliopsida</taxon>
        <taxon>eudicotyledons</taxon>
        <taxon>Gunneridae</taxon>
        <taxon>Pentapetalae</taxon>
        <taxon>rosids</taxon>
        <taxon>fabids</taxon>
        <taxon>Fabales</taxon>
        <taxon>Fabaceae</taxon>
        <taxon>Papilionoideae</taxon>
        <taxon>50 kb inversion clade</taxon>
        <taxon>dalbergioids sensu lato</taxon>
        <taxon>Dalbergieae</taxon>
        <taxon>Pterocarpus clade</taxon>
        <taxon>Stylosanthes</taxon>
    </lineage>
</organism>
<dbReference type="EMBL" id="JASCZI010030913">
    <property type="protein sequence ID" value="MED6125325.1"/>
    <property type="molecule type" value="Genomic_DNA"/>
</dbReference>
<gene>
    <name evidence="2" type="ORF">PIB30_067464</name>
</gene>
<dbReference type="Proteomes" id="UP001341840">
    <property type="component" value="Unassembled WGS sequence"/>
</dbReference>
<feature type="compositionally biased region" description="Polar residues" evidence="1">
    <location>
        <begin position="11"/>
        <end position="22"/>
    </location>
</feature>
<evidence type="ECO:0000313" key="2">
    <source>
        <dbReference type="EMBL" id="MED6125325.1"/>
    </source>
</evidence>
<evidence type="ECO:0000256" key="1">
    <source>
        <dbReference type="SAM" id="MobiDB-lite"/>
    </source>
</evidence>
<protein>
    <submittedName>
        <fullName evidence="2">Uncharacterized protein</fullName>
    </submittedName>
</protein>
<sequence length="270" mass="29089">MLEREREKASSTENTIASSRSSLVDAPSPFARAVATDSLASSPAAVDLVFKGTPESSAVDDPSPSARAVTTDLLSPSPAAADLVFKGPPSKNRFPRLAPASQDLQPSCSAPSRRFPLVPSPKFLAPLVPTAWHLAAGLFFPGSTPDSVCALARLLLYPPLLLSPSLEKRTRFQKVLVSRSLAAPPVLPTTVLNHRFLPLVLGAPRSSASSPAIVSHFMVTGFLFELFRFQWFLSSEFSDNLSLVLRIVPWLLVCDWGLSYLCILLPTPNL</sequence>
<keyword evidence="3" id="KW-1185">Reference proteome</keyword>
<name>A0ABU6RN01_9FABA</name>
<accession>A0ABU6RN01</accession>
<proteinExistence type="predicted"/>